<dbReference type="InterPro" id="IPR003660">
    <property type="entry name" value="HAMP_dom"/>
</dbReference>
<evidence type="ECO:0000256" key="7">
    <source>
        <dbReference type="SAM" id="Phobius"/>
    </source>
</evidence>
<keyword evidence="7" id="KW-1133">Transmembrane helix</keyword>
<dbReference type="PANTHER" id="PTHR32089:SF112">
    <property type="entry name" value="LYSOZYME-LIKE PROTEIN-RELATED"/>
    <property type="match status" value="1"/>
</dbReference>
<feature type="transmembrane region" description="Helical" evidence="7">
    <location>
        <begin position="49"/>
        <end position="69"/>
    </location>
</feature>
<keyword evidence="3 7" id="KW-0472">Membrane</keyword>
<keyword evidence="7" id="KW-0812">Transmembrane</keyword>
<dbReference type="PROSITE" id="PS50111">
    <property type="entry name" value="CHEMOTAXIS_TRANSDUC_2"/>
    <property type="match status" value="1"/>
</dbReference>
<protein>
    <submittedName>
        <fullName evidence="10">Methyl-accepting chemotaxis protein</fullName>
    </submittedName>
</protein>
<comment type="subcellular location">
    <subcellularLocation>
        <location evidence="1">Cell membrane</location>
    </subcellularLocation>
</comment>
<gene>
    <name evidence="10" type="ORF">FZD51_07190</name>
</gene>
<keyword evidence="2" id="KW-1003">Cell membrane</keyword>
<dbReference type="PANTHER" id="PTHR32089">
    <property type="entry name" value="METHYL-ACCEPTING CHEMOTAXIS PROTEIN MCPB"/>
    <property type="match status" value="1"/>
</dbReference>
<dbReference type="GO" id="GO:0005886">
    <property type="term" value="C:plasma membrane"/>
    <property type="evidence" value="ECO:0007669"/>
    <property type="project" value="UniProtKB-SubCell"/>
</dbReference>
<keyword evidence="4 6" id="KW-0807">Transducer</keyword>
<dbReference type="SUPFAM" id="SSF58104">
    <property type="entry name" value="Methyl-accepting chemotaxis protein (MCP) signaling domain"/>
    <property type="match status" value="1"/>
</dbReference>
<evidence type="ECO:0000256" key="6">
    <source>
        <dbReference type="PROSITE-ProRule" id="PRU00284"/>
    </source>
</evidence>
<dbReference type="SMART" id="SM00283">
    <property type="entry name" value="MA"/>
    <property type="match status" value="1"/>
</dbReference>
<evidence type="ECO:0000256" key="5">
    <source>
        <dbReference type="ARBA" id="ARBA00029447"/>
    </source>
</evidence>
<feature type="transmembrane region" description="Helical" evidence="7">
    <location>
        <begin position="12"/>
        <end position="37"/>
    </location>
</feature>
<comment type="similarity">
    <text evidence="5">Belongs to the methyl-accepting chemotaxis (MCP) protein family.</text>
</comment>
<dbReference type="Proteomes" id="UP000322139">
    <property type="component" value="Unassembled WGS sequence"/>
</dbReference>
<evidence type="ECO:0000259" key="8">
    <source>
        <dbReference type="PROSITE" id="PS50111"/>
    </source>
</evidence>
<reference evidence="10 11" key="1">
    <citation type="submission" date="2019-08" db="EMBL/GenBank/DDBJ databases">
        <title>Bacillus genomes from the desert of Cuatro Cienegas, Coahuila.</title>
        <authorList>
            <person name="Olmedo-Alvarez G."/>
        </authorList>
    </citation>
    <scope>NUCLEOTIDE SEQUENCE [LARGE SCALE GENOMIC DNA]</scope>
    <source>
        <strain evidence="10 11">CH446_14T</strain>
    </source>
</reference>
<dbReference type="CDD" id="cd11386">
    <property type="entry name" value="MCP_signal"/>
    <property type="match status" value="1"/>
</dbReference>
<evidence type="ECO:0000256" key="1">
    <source>
        <dbReference type="ARBA" id="ARBA00004236"/>
    </source>
</evidence>
<name>A0A5D4RHH2_9BACI</name>
<evidence type="ECO:0000256" key="2">
    <source>
        <dbReference type="ARBA" id="ARBA00022475"/>
    </source>
</evidence>
<dbReference type="Gene3D" id="1.10.287.950">
    <property type="entry name" value="Methyl-accepting chemotaxis protein"/>
    <property type="match status" value="1"/>
</dbReference>
<feature type="domain" description="Methyl-accepting transducer" evidence="8">
    <location>
        <begin position="138"/>
        <end position="374"/>
    </location>
</feature>
<organism evidence="10 11">
    <name type="scientific">Bacillus infantis</name>
    <dbReference type="NCBI Taxonomy" id="324767"/>
    <lineage>
        <taxon>Bacteria</taxon>
        <taxon>Bacillati</taxon>
        <taxon>Bacillota</taxon>
        <taxon>Bacilli</taxon>
        <taxon>Bacillales</taxon>
        <taxon>Bacillaceae</taxon>
        <taxon>Bacillus</taxon>
    </lineage>
</organism>
<evidence type="ECO:0000313" key="10">
    <source>
        <dbReference type="EMBL" id="TYS50320.1"/>
    </source>
</evidence>
<feature type="domain" description="HAMP" evidence="9">
    <location>
        <begin position="67"/>
        <end position="119"/>
    </location>
</feature>
<sequence length="426" mass="45424">MGNKKNDVIKKIMVYMLNVAMQAAVSGMIIIAIYSLIFKKPVISAESAALLGLIIIAFVLSGFINFASYAKPFNEIQRFVERVSKGDLSKPADIKQLGPLKSISAPLEHMRAGLQELIARVKDTGGTVSRSSGSLEQRVAETNESLQGIKKQIMEFQQTVYQQLQSANEVAVTMDEMSVGVSNTAETSSLVNQASAETASLAISGKHQVLEAAEKMHGIDQSFNSLEEAISSFLEGSKRIAVITKEISDIAGQTNLLALNASIEAARAGEHGKGFAVVAHEVGNLASQTNQSASNISAIIQQLQGDADATSAAMKKTNQDVIGGKLSIEAVVQSFENILGSVDNVNGRIQEISAVSEQMAAGSEEVAASVEELSSQFQHVNERLVEVVSHVDGQTADMETVKEESEALNDIAANLNGLLQKFKVES</sequence>
<dbReference type="AlphaFoldDB" id="A0A5D4RHH2"/>
<comment type="caution">
    <text evidence="10">The sequence shown here is derived from an EMBL/GenBank/DDBJ whole genome shotgun (WGS) entry which is preliminary data.</text>
</comment>
<dbReference type="EMBL" id="VTER01000003">
    <property type="protein sequence ID" value="TYS50320.1"/>
    <property type="molecule type" value="Genomic_DNA"/>
</dbReference>
<dbReference type="PROSITE" id="PS50885">
    <property type="entry name" value="HAMP"/>
    <property type="match status" value="1"/>
</dbReference>
<evidence type="ECO:0000313" key="11">
    <source>
        <dbReference type="Proteomes" id="UP000322139"/>
    </source>
</evidence>
<evidence type="ECO:0000259" key="9">
    <source>
        <dbReference type="PROSITE" id="PS50885"/>
    </source>
</evidence>
<dbReference type="Pfam" id="PF00015">
    <property type="entry name" value="MCPsignal"/>
    <property type="match status" value="1"/>
</dbReference>
<evidence type="ECO:0000256" key="3">
    <source>
        <dbReference type="ARBA" id="ARBA00023136"/>
    </source>
</evidence>
<evidence type="ECO:0000256" key="4">
    <source>
        <dbReference type="ARBA" id="ARBA00023224"/>
    </source>
</evidence>
<proteinExistence type="inferred from homology"/>
<dbReference type="GO" id="GO:0007165">
    <property type="term" value="P:signal transduction"/>
    <property type="evidence" value="ECO:0007669"/>
    <property type="project" value="UniProtKB-KW"/>
</dbReference>
<accession>A0A5D4RHH2</accession>
<dbReference type="RefSeq" id="WP_148974122.1">
    <property type="nucleotide sequence ID" value="NZ_JBNIKV010000011.1"/>
</dbReference>
<dbReference type="InterPro" id="IPR004089">
    <property type="entry name" value="MCPsignal_dom"/>
</dbReference>